<name>A0AAN7AM13_9PEZI</name>
<comment type="similarity">
    <text evidence="8">Belongs to the ustYa family.</text>
</comment>
<feature type="region of interest" description="Disordered" evidence="9">
    <location>
        <begin position="1"/>
        <end position="29"/>
    </location>
</feature>
<keyword evidence="5" id="KW-0843">Virulence</keyword>
<accession>A0AAN7AM13</accession>
<keyword evidence="12" id="KW-1185">Reference proteome</keyword>
<evidence type="ECO:0000256" key="6">
    <source>
        <dbReference type="ARBA" id="ARBA00023136"/>
    </source>
</evidence>
<keyword evidence="3 10" id="KW-0812">Transmembrane</keyword>
<feature type="compositionally biased region" description="Basic and acidic residues" evidence="9">
    <location>
        <begin position="1"/>
        <end position="17"/>
    </location>
</feature>
<dbReference type="Pfam" id="PF11807">
    <property type="entry name" value="UstYa"/>
    <property type="match status" value="1"/>
</dbReference>
<reference evidence="11" key="1">
    <citation type="journal article" date="2023" name="Mol. Phylogenet. Evol.">
        <title>Genome-scale phylogeny and comparative genomics of the fungal order Sordariales.</title>
        <authorList>
            <person name="Hensen N."/>
            <person name="Bonometti L."/>
            <person name="Westerberg I."/>
            <person name="Brannstrom I.O."/>
            <person name="Guillou S."/>
            <person name="Cros-Aarteil S."/>
            <person name="Calhoun S."/>
            <person name="Haridas S."/>
            <person name="Kuo A."/>
            <person name="Mondo S."/>
            <person name="Pangilinan J."/>
            <person name="Riley R."/>
            <person name="LaButti K."/>
            <person name="Andreopoulos B."/>
            <person name="Lipzen A."/>
            <person name="Chen C."/>
            <person name="Yan M."/>
            <person name="Daum C."/>
            <person name="Ng V."/>
            <person name="Clum A."/>
            <person name="Steindorff A."/>
            <person name="Ohm R.A."/>
            <person name="Martin F."/>
            <person name="Silar P."/>
            <person name="Natvig D.O."/>
            <person name="Lalanne C."/>
            <person name="Gautier V."/>
            <person name="Ament-Velasquez S.L."/>
            <person name="Kruys A."/>
            <person name="Hutchinson M.I."/>
            <person name="Powell A.J."/>
            <person name="Barry K."/>
            <person name="Miller A.N."/>
            <person name="Grigoriev I.V."/>
            <person name="Debuchy R."/>
            <person name="Gladieux P."/>
            <person name="Hiltunen Thoren M."/>
            <person name="Johannesson H."/>
        </authorList>
    </citation>
    <scope>NUCLEOTIDE SEQUENCE</scope>
    <source>
        <strain evidence="11">PSN309</strain>
    </source>
</reference>
<dbReference type="PANTHER" id="PTHR33365">
    <property type="entry name" value="YALI0B05434P"/>
    <property type="match status" value="1"/>
</dbReference>
<evidence type="ECO:0000256" key="8">
    <source>
        <dbReference type="ARBA" id="ARBA00035112"/>
    </source>
</evidence>
<protein>
    <recommendedName>
        <fullName evidence="13">Tat pathway signal sequence</fullName>
    </recommendedName>
</protein>
<evidence type="ECO:0000256" key="3">
    <source>
        <dbReference type="ARBA" id="ARBA00022692"/>
    </source>
</evidence>
<evidence type="ECO:0000256" key="2">
    <source>
        <dbReference type="ARBA" id="ARBA00004685"/>
    </source>
</evidence>
<evidence type="ECO:0000313" key="12">
    <source>
        <dbReference type="Proteomes" id="UP001302126"/>
    </source>
</evidence>
<feature type="transmembrane region" description="Helical" evidence="10">
    <location>
        <begin position="53"/>
        <end position="75"/>
    </location>
</feature>
<dbReference type="EMBL" id="MU864361">
    <property type="protein sequence ID" value="KAK4191062.1"/>
    <property type="molecule type" value="Genomic_DNA"/>
</dbReference>
<sequence length="303" mass="34855">MPSEKRSYQRIHAEDRSSQSSDDDLTYDPNENLLGGKVIGKVRKDFFPRLRSCFRLGGIALAIINTVLLVVIAAMTSAGHAPSILCKQESKCSEVECAAMTSFYSPLLEPDANAIEYEDVLFRGALHHTNIYKGKPNKKMDEAWAILTHLNSSMVPREAVERVHKSPNAVHYSKEEGGQYMIGVEVFHQMHCLNLLRMYTYREYYDLPENRPVEFTDPEDILRHHVDHCIDMLRQTLACQGDVGIITSNWVRGYTQYPDFSTWHKCRKLDKIVNWLDKHSLPHNPEVNEESVWYDEPPVPLYT</sequence>
<evidence type="ECO:0000256" key="4">
    <source>
        <dbReference type="ARBA" id="ARBA00022989"/>
    </source>
</evidence>
<evidence type="ECO:0000256" key="9">
    <source>
        <dbReference type="SAM" id="MobiDB-lite"/>
    </source>
</evidence>
<gene>
    <name evidence="11" type="ORF">QBC35DRAFT_529392</name>
</gene>
<comment type="subcellular location">
    <subcellularLocation>
        <location evidence="1">Membrane</location>
        <topology evidence="1">Single-pass membrane protein</topology>
    </subcellularLocation>
</comment>
<dbReference type="GO" id="GO:0043386">
    <property type="term" value="P:mycotoxin biosynthetic process"/>
    <property type="evidence" value="ECO:0007669"/>
    <property type="project" value="InterPro"/>
</dbReference>
<dbReference type="AlphaFoldDB" id="A0AAN7AM13"/>
<evidence type="ECO:0000256" key="5">
    <source>
        <dbReference type="ARBA" id="ARBA00023026"/>
    </source>
</evidence>
<evidence type="ECO:0000313" key="11">
    <source>
        <dbReference type="EMBL" id="KAK4191062.1"/>
    </source>
</evidence>
<comment type="pathway">
    <text evidence="2">Mycotoxin biosynthesis.</text>
</comment>
<reference evidence="11" key="2">
    <citation type="submission" date="2023-05" db="EMBL/GenBank/DDBJ databases">
        <authorList>
            <consortium name="Lawrence Berkeley National Laboratory"/>
            <person name="Steindorff A."/>
            <person name="Hensen N."/>
            <person name="Bonometti L."/>
            <person name="Westerberg I."/>
            <person name="Brannstrom I.O."/>
            <person name="Guillou S."/>
            <person name="Cros-Aarteil S."/>
            <person name="Calhoun S."/>
            <person name="Haridas S."/>
            <person name="Kuo A."/>
            <person name="Mondo S."/>
            <person name="Pangilinan J."/>
            <person name="Riley R."/>
            <person name="Labutti K."/>
            <person name="Andreopoulos B."/>
            <person name="Lipzen A."/>
            <person name="Chen C."/>
            <person name="Yanf M."/>
            <person name="Daum C."/>
            <person name="Ng V."/>
            <person name="Clum A."/>
            <person name="Ohm R."/>
            <person name="Martin F."/>
            <person name="Silar P."/>
            <person name="Natvig D."/>
            <person name="Lalanne C."/>
            <person name="Gautier V."/>
            <person name="Ament-Velasquez S.L."/>
            <person name="Kruys A."/>
            <person name="Hutchinson M.I."/>
            <person name="Powell A.J."/>
            <person name="Barry K."/>
            <person name="Miller A.N."/>
            <person name="Grigoriev I.V."/>
            <person name="Debuchy R."/>
            <person name="Gladieux P."/>
            <person name="Thoren M.H."/>
            <person name="Johannesson H."/>
        </authorList>
    </citation>
    <scope>NUCLEOTIDE SEQUENCE</scope>
    <source>
        <strain evidence="11">PSN309</strain>
    </source>
</reference>
<dbReference type="PANTHER" id="PTHR33365:SF4">
    <property type="entry name" value="CYCLOCHLOROTINE BIOSYNTHESIS PROTEIN O"/>
    <property type="match status" value="1"/>
</dbReference>
<evidence type="ECO:0008006" key="13">
    <source>
        <dbReference type="Google" id="ProtNLM"/>
    </source>
</evidence>
<dbReference type="GO" id="GO:0016020">
    <property type="term" value="C:membrane"/>
    <property type="evidence" value="ECO:0007669"/>
    <property type="project" value="UniProtKB-SubCell"/>
</dbReference>
<dbReference type="InterPro" id="IPR021765">
    <property type="entry name" value="UstYa-like"/>
</dbReference>
<keyword evidence="7" id="KW-0325">Glycoprotein</keyword>
<dbReference type="Proteomes" id="UP001302126">
    <property type="component" value="Unassembled WGS sequence"/>
</dbReference>
<keyword evidence="6 10" id="KW-0472">Membrane</keyword>
<organism evidence="11 12">
    <name type="scientific">Podospora australis</name>
    <dbReference type="NCBI Taxonomy" id="1536484"/>
    <lineage>
        <taxon>Eukaryota</taxon>
        <taxon>Fungi</taxon>
        <taxon>Dikarya</taxon>
        <taxon>Ascomycota</taxon>
        <taxon>Pezizomycotina</taxon>
        <taxon>Sordariomycetes</taxon>
        <taxon>Sordariomycetidae</taxon>
        <taxon>Sordariales</taxon>
        <taxon>Podosporaceae</taxon>
        <taxon>Podospora</taxon>
    </lineage>
</organism>
<evidence type="ECO:0000256" key="7">
    <source>
        <dbReference type="ARBA" id="ARBA00023180"/>
    </source>
</evidence>
<keyword evidence="4 10" id="KW-1133">Transmembrane helix</keyword>
<evidence type="ECO:0000256" key="1">
    <source>
        <dbReference type="ARBA" id="ARBA00004167"/>
    </source>
</evidence>
<proteinExistence type="inferred from homology"/>
<evidence type="ECO:0000256" key="10">
    <source>
        <dbReference type="SAM" id="Phobius"/>
    </source>
</evidence>
<comment type="caution">
    <text evidence="11">The sequence shown here is derived from an EMBL/GenBank/DDBJ whole genome shotgun (WGS) entry which is preliminary data.</text>
</comment>